<dbReference type="PANTHER" id="PTHR44936">
    <property type="entry name" value="SENSOR PROTEIN CREC"/>
    <property type="match status" value="1"/>
</dbReference>
<evidence type="ECO:0000256" key="4">
    <source>
        <dbReference type="ARBA" id="ARBA00022475"/>
    </source>
</evidence>
<keyword evidence="9" id="KW-0547">Nucleotide-binding</keyword>
<dbReference type="PROSITE" id="PS50109">
    <property type="entry name" value="HIS_KIN"/>
    <property type="match status" value="1"/>
</dbReference>
<keyword evidence="8 15" id="KW-0812">Transmembrane</keyword>
<dbReference type="InterPro" id="IPR003661">
    <property type="entry name" value="HisK_dim/P_dom"/>
</dbReference>
<keyword evidence="14 15" id="KW-0472">Membrane</keyword>
<keyword evidence="10 18" id="KW-0418">Kinase</keyword>
<evidence type="ECO:0000256" key="5">
    <source>
        <dbReference type="ARBA" id="ARBA00022519"/>
    </source>
</evidence>
<evidence type="ECO:0000256" key="10">
    <source>
        <dbReference type="ARBA" id="ARBA00022777"/>
    </source>
</evidence>
<keyword evidence="7" id="KW-0808">Transferase</keyword>
<keyword evidence="13" id="KW-0902">Two-component regulatory system</keyword>
<evidence type="ECO:0000256" key="13">
    <source>
        <dbReference type="ARBA" id="ARBA00023012"/>
    </source>
</evidence>
<feature type="domain" description="Histidine kinase" evidence="16">
    <location>
        <begin position="268"/>
        <end position="467"/>
    </location>
</feature>
<evidence type="ECO:0000259" key="17">
    <source>
        <dbReference type="PROSITE" id="PS50885"/>
    </source>
</evidence>
<dbReference type="CDD" id="cd00082">
    <property type="entry name" value="HisKA"/>
    <property type="match status" value="1"/>
</dbReference>
<evidence type="ECO:0000313" key="18">
    <source>
        <dbReference type="EMBL" id="CRH06117.1"/>
    </source>
</evidence>
<dbReference type="InterPro" id="IPR003594">
    <property type="entry name" value="HATPase_dom"/>
</dbReference>
<keyword evidence="6" id="KW-0597">Phosphoprotein</keyword>
<dbReference type="InterPro" id="IPR036097">
    <property type="entry name" value="HisK_dim/P_sf"/>
</dbReference>
<accession>A0A1S7LJ40</accession>
<evidence type="ECO:0000256" key="7">
    <source>
        <dbReference type="ARBA" id="ARBA00022679"/>
    </source>
</evidence>
<evidence type="ECO:0000256" key="8">
    <source>
        <dbReference type="ARBA" id="ARBA00022692"/>
    </source>
</evidence>
<comment type="subcellular location">
    <subcellularLocation>
        <location evidence="2">Cell inner membrane</location>
        <topology evidence="2">Multi-pass membrane protein</topology>
    </subcellularLocation>
</comment>
<dbReference type="Pfam" id="PF00672">
    <property type="entry name" value="HAMP"/>
    <property type="match status" value="1"/>
</dbReference>
<dbReference type="InterPro" id="IPR004358">
    <property type="entry name" value="Sig_transdc_His_kin-like_C"/>
</dbReference>
<evidence type="ECO:0000256" key="3">
    <source>
        <dbReference type="ARBA" id="ARBA00012438"/>
    </source>
</evidence>
<dbReference type="AlphaFoldDB" id="A0A1S7LJ40"/>
<reference evidence="18" key="1">
    <citation type="submission" date="2015-04" db="EMBL/GenBank/DDBJ databases">
        <authorList>
            <person name="Syromyatnikov M.Y."/>
            <person name="Popov V.N."/>
        </authorList>
    </citation>
    <scope>NUCLEOTIDE SEQUENCE</scope>
    <source>
        <strain evidence="18">MO-1</strain>
    </source>
</reference>
<proteinExistence type="predicted"/>
<feature type="transmembrane region" description="Helical" evidence="15">
    <location>
        <begin position="15"/>
        <end position="35"/>
    </location>
</feature>
<evidence type="ECO:0000256" key="11">
    <source>
        <dbReference type="ARBA" id="ARBA00022840"/>
    </source>
</evidence>
<evidence type="ECO:0000259" key="16">
    <source>
        <dbReference type="PROSITE" id="PS50109"/>
    </source>
</evidence>
<dbReference type="InterPro" id="IPR050980">
    <property type="entry name" value="2C_sensor_his_kinase"/>
</dbReference>
<dbReference type="InterPro" id="IPR005467">
    <property type="entry name" value="His_kinase_dom"/>
</dbReference>
<dbReference type="PROSITE" id="PS50885">
    <property type="entry name" value="HAMP"/>
    <property type="match status" value="1"/>
</dbReference>
<protein>
    <recommendedName>
        <fullName evidence="3">histidine kinase</fullName>
        <ecNumber evidence="3">2.7.13.3</ecNumber>
    </recommendedName>
</protein>
<evidence type="ECO:0000256" key="2">
    <source>
        <dbReference type="ARBA" id="ARBA00004429"/>
    </source>
</evidence>
<keyword evidence="12 15" id="KW-1133">Transmembrane helix</keyword>
<evidence type="ECO:0000256" key="12">
    <source>
        <dbReference type="ARBA" id="ARBA00022989"/>
    </source>
</evidence>
<dbReference type="GO" id="GO:0000155">
    <property type="term" value="F:phosphorelay sensor kinase activity"/>
    <property type="evidence" value="ECO:0007669"/>
    <property type="project" value="InterPro"/>
</dbReference>
<dbReference type="GO" id="GO:0005524">
    <property type="term" value="F:ATP binding"/>
    <property type="evidence" value="ECO:0007669"/>
    <property type="project" value="UniProtKB-KW"/>
</dbReference>
<keyword evidence="5" id="KW-0997">Cell inner membrane</keyword>
<evidence type="ECO:0000256" key="6">
    <source>
        <dbReference type="ARBA" id="ARBA00022553"/>
    </source>
</evidence>
<dbReference type="Gene3D" id="3.30.565.10">
    <property type="entry name" value="Histidine kinase-like ATPase, C-terminal domain"/>
    <property type="match status" value="1"/>
</dbReference>
<evidence type="ECO:0000256" key="9">
    <source>
        <dbReference type="ARBA" id="ARBA00022741"/>
    </source>
</evidence>
<dbReference type="SMART" id="SM00388">
    <property type="entry name" value="HisKA"/>
    <property type="match status" value="1"/>
</dbReference>
<dbReference type="Gene3D" id="1.10.287.130">
    <property type="match status" value="1"/>
</dbReference>
<feature type="transmembrane region" description="Helical" evidence="15">
    <location>
        <begin position="185"/>
        <end position="207"/>
    </location>
</feature>
<dbReference type="SMART" id="SM00387">
    <property type="entry name" value="HATPase_c"/>
    <property type="match status" value="1"/>
</dbReference>
<dbReference type="InterPro" id="IPR003660">
    <property type="entry name" value="HAMP_dom"/>
</dbReference>
<dbReference type="SMART" id="SM00304">
    <property type="entry name" value="HAMP"/>
    <property type="match status" value="1"/>
</dbReference>
<feature type="domain" description="HAMP" evidence="17">
    <location>
        <begin position="208"/>
        <end position="260"/>
    </location>
</feature>
<dbReference type="PANTHER" id="PTHR44936:SF5">
    <property type="entry name" value="SENSOR HISTIDINE KINASE ENVZ"/>
    <property type="match status" value="1"/>
</dbReference>
<dbReference type="InterPro" id="IPR036890">
    <property type="entry name" value="HATPase_C_sf"/>
</dbReference>
<dbReference type="SUPFAM" id="SSF55874">
    <property type="entry name" value="ATPase domain of HSP90 chaperone/DNA topoisomerase II/histidine kinase"/>
    <property type="match status" value="1"/>
</dbReference>
<evidence type="ECO:0000256" key="14">
    <source>
        <dbReference type="ARBA" id="ARBA00023136"/>
    </source>
</evidence>
<organism evidence="18">
    <name type="scientific">Magnetococcus massalia (strain MO-1)</name>
    <dbReference type="NCBI Taxonomy" id="451514"/>
    <lineage>
        <taxon>Bacteria</taxon>
        <taxon>Pseudomonadati</taxon>
        <taxon>Pseudomonadota</taxon>
        <taxon>Magnetococcia</taxon>
        <taxon>Magnetococcales</taxon>
        <taxon>Magnetococcaceae</taxon>
        <taxon>Magnetococcus</taxon>
    </lineage>
</organism>
<dbReference type="Gene3D" id="6.10.340.10">
    <property type="match status" value="1"/>
</dbReference>
<dbReference type="EMBL" id="LO017727">
    <property type="protein sequence ID" value="CRH06117.1"/>
    <property type="molecule type" value="Genomic_DNA"/>
</dbReference>
<evidence type="ECO:0000256" key="15">
    <source>
        <dbReference type="SAM" id="Phobius"/>
    </source>
</evidence>
<dbReference type="EC" id="2.7.13.3" evidence="3"/>
<comment type="catalytic activity">
    <reaction evidence="1">
        <text>ATP + protein L-histidine = ADP + protein N-phospho-L-histidine.</text>
        <dbReference type="EC" id="2.7.13.3"/>
    </reaction>
</comment>
<sequence length="470" mass="52747">MKWRPWPHSLAGQMVWILFIGVTLALISSAAIHLYDRNEAMVQMEGLQAAQRFASIVQVMEPLTPAERAKLAPILKTSNQFVALVDAKDAPQIDHSTEDARAGRLKRLIARYLEGEHPILVEVLPTSTEQHPMQGMRQMMRHRHHMAGGGPLFNHGFSYIARVQLSDGRWLAYHNHLPEEAFIWPWHLLWSILILIVVVTALAFLAVRLVTRPLARLAGAARALGHDLRSPPLDQSGSREVREVVTAFNAMQARIVQHVQERSAMLAAVSHDLHTPLTRMRLRVEMLKEAKLRDALLGNLTEMENMTESAMDYIQGSEGMEEVRLTDLPSLLEELEESWREIGQDVTVQCCDLSPFPLMPRSFRRALSNLIQNGVKYGKRVEVKATMHGERLRISVADQGPGIPEDQMERMLRPFKRLDASRNSKTGGTGLGLSIVDSIVQAHGGKLTMRNRPEGGLEVILTISKKAFLS</sequence>
<dbReference type="SUPFAM" id="SSF47384">
    <property type="entry name" value="Homodimeric domain of signal transducing histidine kinase"/>
    <property type="match status" value="1"/>
</dbReference>
<name>A0A1S7LJ40_MAGMO</name>
<dbReference type="Pfam" id="PF00512">
    <property type="entry name" value="HisKA"/>
    <property type="match status" value="1"/>
</dbReference>
<dbReference type="GO" id="GO:0005886">
    <property type="term" value="C:plasma membrane"/>
    <property type="evidence" value="ECO:0007669"/>
    <property type="project" value="UniProtKB-SubCell"/>
</dbReference>
<dbReference type="CDD" id="cd00075">
    <property type="entry name" value="HATPase"/>
    <property type="match status" value="1"/>
</dbReference>
<keyword evidence="4" id="KW-1003">Cell membrane</keyword>
<evidence type="ECO:0000256" key="1">
    <source>
        <dbReference type="ARBA" id="ARBA00000085"/>
    </source>
</evidence>
<keyword evidence="11" id="KW-0067">ATP-binding</keyword>
<dbReference type="Pfam" id="PF02518">
    <property type="entry name" value="HATPase_c"/>
    <property type="match status" value="1"/>
</dbReference>
<dbReference type="PRINTS" id="PR00344">
    <property type="entry name" value="BCTRLSENSOR"/>
</dbReference>
<gene>
    <name evidence="18" type="ORF">MAGMO_1944</name>
</gene>